<dbReference type="GO" id="GO:0032259">
    <property type="term" value="P:methylation"/>
    <property type="evidence" value="ECO:0007669"/>
    <property type="project" value="UniProtKB-UniRule"/>
</dbReference>
<evidence type="ECO:0000259" key="11">
    <source>
        <dbReference type="Pfam" id="PF01170"/>
    </source>
</evidence>
<keyword evidence="3 10" id="KW-0820">tRNA-binding</keyword>
<evidence type="ECO:0000256" key="6">
    <source>
        <dbReference type="ARBA" id="ARBA00022691"/>
    </source>
</evidence>
<evidence type="ECO:0000256" key="10">
    <source>
        <dbReference type="PROSITE-ProRule" id="PRU00959"/>
    </source>
</evidence>
<accession>A0A061ARS5</accession>
<keyword evidence="2" id="KW-0963">Cytoplasm</keyword>
<dbReference type="GO" id="GO:0008033">
    <property type="term" value="P:tRNA processing"/>
    <property type="evidence" value="ECO:0007669"/>
    <property type="project" value="UniProtKB-UniRule"/>
</dbReference>
<evidence type="ECO:0000256" key="4">
    <source>
        <dbReference type="ARBA" id="ARBA00022603"/>
    </source>
</evidence>
<evidence type="ECO:0000259" key="12">
    <source>
        <dbReference type="Pfam" id="PF25904"/>
    </source>
</evidence>
<keyword evidence="4 10" id="KW-0489">Methyltransferase</keyword>
<comment type="similarity">
    <text evidence="10">Belongs to the class I-like SAM-binding methyltransferase superfamily. TRM11 methyltransferase family.</text>
</comment>
<keyword evidence="7 10" id="KW-0819">tRNA processing</keyword>
<dbReference type="Gene3D" id="3.40.50.150">
    <property type="entry name" value="Vaccinia Virus protein VP39"/>
    <property type="match status" value="1"/>
</dbReference>
<name>A0A061ARS5_CYBFA</name>
<dbReference type="PIRSF" id="PIRSF017259">
    <property type="entry name" value="tRNA_mtfrase_TRM11"/>
    <property type="match status" value="1"/>
</dbReference>
<dbReference type="EC" id="2.1.1.214" evidence="9"/>
<keyword evidence="8 10" id="KW-0694">RNA-binding</keyword>
<evidence type="ECO:0000313" key="13">
    <source>
        <dbReference type="EMBL" id="CDR37413.1"/>
    </source>
</evidence>
<dbReference type="InterPro" id="IPR029063">
    <property type="entry name" value="SAM-dependent_MTases_sf"/>
</dbReference>
<evidence type="ECO:0000256" key="9">
    <source>
        <dbReference type="ARBA" id="ARBA00066937"/>
    </source>
</evidence>
<evidence type="ECO:0000256" key="3">
    <source>
        <dbReference type="ARBA" id="ARBA00022555"/>
    </source>
</evidence>
<keyword evidence="6 10" id="KW-0949">S-adenosyl-L-methionine</keyword>
<dbReference type="GO" id="GO:0043527">
    <property type="term" value="C:tRNA methyltransferase complex"/>
    <property type="evidence" value="ECO:0007669"/>
    <property type="project" value="UniProtKB-ARBA"/>
</dbReference>
<protein>
    <recommendedName>
        <fullName evidence="9">tRNA (guanine(10)-N(2))-methyltransferase</fullName>
        <ecNumber evidence="9">2.1.1.214</ecNumber>
    </recommendedName>
</protein>
<feature type="domain" description="tRNA (guanine(10)-N(2))-methyltransferase TRMT11 N-terminal" evidence="12">
    <location>
        <begin position="3"/>
        <end position="172"/>
    </location>
</feature>
<dbReference type="InterPro" id="IPR016691">
    <property type="entry name" value="TRMT11"/>
</dbReference>
<dbReference type="SUPFAM" id="SSF53335">
    <property type="entry name" value="S-adenosyl-L-methionine-dependent methyltransferases"/>
    <property type="match status" value="1"/>
</dbReference>
<dbReference type="GO" id="GO:0000049">
    <property type="term" value="F:tRNA binding"/>
    <property type="evidence" value="ECO:0007669"/>
    <property type="project" value="UniProtKB-UniRule"/>
</dbReference>
<dbReference type="PANTHER" id="PTHR13370:SF3">
    <property type="entry name" value="TRNA (GUANINE(10)-N2)-METHYLTRANSFERASE HOMOLOG"/>
    <property type="match status" value="1"/>
</dbReference>
<dbReference type="PRINTS" id="PR00507">
    <property type="entry name" value="N12N6MTFRASE"/>
</dbReference>
<dbReference type="Pfam" id="PF25904">
    <property type="entry name" value="Tmrp11_N"/>
    <property type="match status" value="1"/>
</dbReference>
<dbReference type="PhylomeDB" id="A0A061ARS5"/>
<dbReference type="AlphaFoldDB" id="A0A061ARS5"/>
<dbReference type="GO" id="GO:0005737">
    <property type="term" value="C:cytoplasm"/>
    <property type="evidence" value="ECO:0007669"/>
    <property type="project" value="UniProtKB-SubCell"/>
</dbReference>
<dbReference type="VEuPathDB" id="FungiDB:BON22_0383"/>
<evidence type="ECO:0000256" key="1">
    <source>
        <dbReference type="ARBA" id="ARBA00004496"/>
    </source>
</evidence>
<proteinExistence type="inferred from homology"/>
<evidence type="ECO:0000256" key="7">
    <source>
        <dbReference type="ARBA" id="ARBA00022694"/>
    </source>
</evidence>
<organism evidence="13">
    <name type="scientific">Cyberlindnera fabianii</name>
    <name type="common">Yeast</name>
    <name type="synonym">Hansenula fabianii</name>
    <dbReference type="NCBI Taxonomy" id="36022"/>
    <lineage>
        <taxon>Eukaryota</taxon>
        <taxon>Fungi</taxon>
        <taxon>Dikarya</taxon>
        <taxon>Ascomycota</taxon>
        <taxon>Saccharomycotina</taxon>
        <taxon>Saccharomycetes</taxon>
        <taxon>Phaffomycetales</taxon>
        <taxon>Phaffomycetaceae</taxon>
        <taxon>Cyberlindnera</taxon>
    </lineage>
</organism>
<dbReference type="InterPro" id="IPR002052">
    <property type="entry name" value="DNA_methylase_N6_adenine_CS"/>
</dbReference>
<dbReference type="OrthoDB" id="296065at2759"/>
<sequence>MREYLIFLAQQHPSFRVAELDALADLHNIKIDLSGHDEENPFLIVQLEDDIAAANLIERAILSRGIYELWGMGATQELLHEDVKTRSSHRWEEFKMCTFKFDVLGFRGKRTTAEKVAIMEQFQYLPLEGPINLKKPNEIFTVLEHYEAINEHESTEKPVMYYFGRQIALSARSHQTVEKYDLKKRKYIGTTTFEAELALVSCNLAQVRKRQLLYDPFAGTGSFLVAGGHFGALTIGSDIDGRMIKGKGNNTIPANFKQYNMSLNFLDVMAMDFTHNAFRDNLGIDVIVCDPPYGIREGLKVLGARDPEKFVGKEKIEINGMKSWLMKTYIPTKKPYELDNLLYDLLNFASERLPIGGRLAFWMPTANDNFEPTIIPQHKNLELKYHLVQEFNKWSRRLLVYINRGAEYNGQDNRAATSLPEFRKMYFRASKTPTPEPSFNETGKSERG</sequence>
<dbReference type="GO" id="GO:0160102">
    <property type="term" value="F:tRNA (guanine(10)-N2)-methyltransferase activity"/>
    <property type="evidence" value="ECO:0007669"/>
    <property type="project" value="UniProtKB-EC"/>
</dbReference>
<reference evidence="13" key="1">
    <citation type="journal article" date="2014" name="Genome Announc.">
        <title>Genome sequence of the yeast Cyberlindnera fabianii (Hansenula fabianii).</title>
        <authorList>
            <person name="Freel K.C."/>
            <person name="Sarilar V."/>
            <person name="Neuveglise C."/>
            <person name="Devillers H."/>
            <person name="Friedrich A."/>
            <person name="Schacherer J."/>
        </authorList>
    </citation>
    <scope>NUCLEOTIDE SEQUENCE</scope>
    <source>
        <strain evidence="13">YJS4271</strain>
    </source>
</reference>
<dbReference type="InterPro" id="IPR059073">
    <property type="entry name" value="TRMT11_N"/>
</dbReference>
<dbReference type="FunFam" id="3.40.50.150:FF:000260">
    <property type="entry name" value="RNA methylase family protein"/>
    <property type="match status" value="1"/>
</dbReference>
<dbReference type="Pfam" id="PF01170">
    <property type="entry name" value="UPF0020"/>
    <property type="match status" value="1"/>
</dbReference>
<feature type="domain" description="Ribosomal RNA large subunit methyltransferase K/L-like methyltransferase" evidence="11">
    <location>
        <begin position="184"/>
        <end position="298"/>
    </location>
</feature>
<dbReference type="EMBL" id="LK052886">
    <property type="protein sequence ID" value="CDR37413.1"/>
    <property type="molecule type" value="Genomic_DNA"/>
</dbReference>
<dbReference type="InterPro" id="IPR000241">
    <property type="entry name" value="RlmKL-like_Mtase"/>
</dbReference>
<gene>
    <name evidence="13" type="ORF">CYFA0S_01e10418g</name>
</gene>
<comment type="subcellular location">
    <subcellularLocation>
        <location evidence="1">Cytoplasm</location>
    </subcellularLocation>
</comment>
<dbReference type="PROSITE" id="PS51627">
    <property type="entry name" value="SAM_MT_TRM11"/>
    <property type="match status" value="1"/>
</dbReference>
<evidence type="ECO:0000256" key="5">
    <source>
        <dbReference type="ARBA" id="ARBA00022679"/>
    </source>
</evidence>
<evidence type="ECO:0000256" key="2">
    <source>
        <dbReference type="ARBA" id="ARBA00022490"/>
    </source>
</evidence>
<evidence type="ECO:0000256" key="8">
    <source>
        <dbReference type="ARBA" id="ARBA00022884"/>
    </source>
</evidence>
<dbReference type="PROSITE" id="PS00092">
    <property type="entry name" value="N6_MTASE"/>
    <property type="match status" value="1"/>
</dbReference>
<keyword evidence="5 10" id="KW-0808">Transferase</keyword>
<dbReference type="PANTHER" id="PTHR13370">
    <property type="entry name" value="RNA METHYLASE-RELATED"/>
    <property type="match status" value="1"/>
</dbReference>